<dbReference type="GO" id="GO:0031956">
    <property type="term" value="F:medium-chain fatty acid-CoA ligase activity"/>
    <property type="evidence" value="ECO:0007669"/>
    <property type="project" value="TreeGrafter"/>
</dbReference>
<dbReference type="Gene3D" id="3.30.300.30">
    <property type="match status" value="1"/>
</dbReference>
<name>A0A6J6B9P7_9ZZZZ</name>
<reference evidence="2" key="1">
    <citation type="submission" date="2020-05" db="EMBL/GenBank/DDBJ databases">
        <authorList>
            <person name="Chiriac C."/>
            <person name="Salcher M."/>
            <person name="Ghai R."/>
            <person name="Kavagutti S V."/>
        </authorList>
    </citation>
    <scope>NUCLEOTIDE SEQUENCE</scope>
</reference>
<dbReference type="InterPro" id="IPR045851">
    <property type="entry name" value="AMP-bd_C_sf"/>
</dbReference>
<feature type="domain" description="AMP-dependent synthetase/ligase" evidence="1">
    <location>
        <begin position="44"/>
        <end position="197"/>
    </location>
</feature>
<proteinExistence type="predicted"/>
<evidence type="ECO:0000313" key="2">
    <source>
        <dbReference type="EMBL" id="CAB4535595.1"/>
    </source>
</evidence>
<dbReference type="Gene3D" id="3.40.50.12780">
    <property type="entry name" value="N-terminal domain of ligase-like"/>
    <property type="match status" value="1"/>
</dbReference>
<gene>
    <name evidence="2" type="ORF">UFOPK1395_00762</name>
</gene>
<dbReference type="InterPro" id="IPR042099">
    <property type="entry name" value="ANL_N_sf"/>
</dbReference>
<dbReference type="GO" id="GO:0006631">
    <property type="term" value="P:fatty acid metabolic process"/>
    <property type="evidence" value="ECO:0007669"/>
    <property type="project" value="TreeGrafter"/>
</dbReference>
<dbReference type="Pfam" id="PF00501">
    <property type="entry name" value="AMP-binding"/>
    <property type="match status" value="1"/>
</dbReference>
<dbReference type="PANTHER" id="PTHR43201">
    <property type="entry name" value="ACYL-COA SYNTHETASE"/>
    <property type="match status" value="1"/>
</dbReference>
<dbReference type="EMBL" id="CAEZSB010000072">
    <property type="protein sequence ID" value="CAB4535595.1"/>
    <property type="molecule type" value="Genomic_DNA"/>
</dbReference>
<sequence length="350" mass="36862">MDTSSQRKILRVSPACEISQLAGEITAALVGDGPILGFGEISSEYAPSNTAVAIGTSGTTGASKEVLLTSTALISSARASNKFIGAKSGDTWSLLLPLTHVAAVNVIVRSIELGTIPIDLRNIDGEYPKADYTAIVPTQLFRALNGDHNLLSHLQSAKAVLVGGAALSQALRKQAELAEIKIVTTYGMTESCGGCVYDGTAIEGVEIEIRNGIIRIKGPVLASSIPLSDGWFETNDLGEFKNDQLCVIGRSDDVIISGGENLSLNAVENSLSLAFPETQFAAFAIEDPQWGQSLQVALVGTISDDQITAHLEKDFGDFAKPKGIHRMSSLPLLGIGKIDRKSLAKGIANE</sequence>
<organism evidence="2">
    <name type="scientific">freshwater metagenome</name>
    <dbReference type="NCBI Taxonomy" id="449393"/>
    <lineage>
        <taxon>unclassified sequences</taxon>
        <taxon>metagenomes</taxon>
        <taxon>ecological metagenomes</taxon>
    </lineage>
</organism>
<dbReference type="PANTHER" id="PTHR43201:SF32">
    <property type="entry name" value="2-SUCCINYLBENZOATE--COA LIGASE, CHLOROPLASTIC_PEROXISOMAL"/>
    <property type="match status" value="1"/>
</dbReference>
<dbReference type="AlphaFoldDB" id="A0A6J6B9P7"/>
<dbReference type="InterPro" id="IPR000873">
    <property type="entry name" value="AMP-dep_synth/lig_dom"/>
</dbReference>
<evidence type="ECO:0000259" key="1">
    <source>
        <dbReference type="Pfam" id="PF00501"/>
    </source>
</evidence>
<protein>
    <submittedName>
        <fullName evidence="2">Unannotated protein</fullName>
    </submittedName>
</protein>
<accession>A0A6J6B9P7</accession>
<dbReference type="SUPFAM" id="SSF56801">
    <property type="entry name" value="Acetyl-CoA synthetase-like"/>
    <property type="match status" value="1"/>
</dbReference>